<reference evidence="3" key="1">
    <citation type="journal article" date="2019" name="Int. J. Syst. Evol. Microbiol.">
        <title>The Global Catalogue of Microorganisms (GCM) 10K type strain sequencing project: providing services to taxonomists for standard genome sequencing and annotation.</title>
        <authorList>
            <consortium name="The Broad Institute Genomics Platform"/>
            <consortium name="The Broad Institute Genome Sequencing Center for Infectious Disease"/>
            <person name="Wu L."/>
            <person name="Ma J."/>
        </authorList>
    </citation>
    <scope>NUCLEOTIDE SEQUENCE [LARGE SCALE GENOMIC DNA]</scope>
    <source>
        <strain evidence="3">LMG 29894</strain>
    </source>
</reference>
<evidence type="ECO:0000313" key="3">
    <source>
        <dbReference type="Proteomes" id="UP001595791"/>
    </source>
</evidence>
<accession>A0ABV8MI15</accession>
<organism evidence="2 3">
    <name type="scientific">Chitinimonas lacunae</name>
    <dbReference type="NCBI Taxonomy" id="1963018"/>
    <lineage>
        <taxon>Bacteria</taxon>
        <taxon>Pseudomonadati</taxon>
        <taxon>Pseudomonadota</taxon>
        <taxon>Betaproteobacteria</taxon>
        <taxon>Neisseriales</taxon>
        <taxon>Chitinibacteraceae</taxon>
        <taxon>Chitinimonas</taxon>
    </lineage>
</organism>
<name>A0ABV8MI15_9NEIS</name>
<evidence type="ECO:0000256" key="1">
    <source>
        <dbReference type="SAM" id="SignalP"/>
    </source>
</evidence>
<feature type="chain" id="PRO_5046359487" evidence="1">
    <location>
        <begin position="20"/>
        <end position="246"/>
    </location>
</feature>
<dbReference type="EMBL" id="JBHSBU010000001">
    <property type="protein sequence ID" value="MFC4157783.1"/>
    <property type="molecule type" value="Genomic_DNA"/>
</dbReference>
<dbReference type="Proteomes" id="UP001595791">
    <property type="component" value="Unassembled WGS sequence"/>
</dbReference>
<proteinExistence type="predicted"/>
<evidence type="ECO:0000313" key="2">
    <source>
        <dbReference type="EMBL" id="MFC4157783.1"/>
    </source>
</evidence>
<sequence length="246" mass="27320">MPRFARLCLPLLLTCTVLANPAPAPTRPVTAIAAQQGLQRDPGFLPYAKTYEWLSRFQREAGPLRLEMRLLPARPDGNLVGVRLYLLGPTFQEAIPIGPHGEIDIPLRPAALADKAELHSNRAPGELVLLASFWLNLPQTELPATTLRAALNRSAAQLKSMTPWYQRAWMKLSNLFSQEEGAVFVLPTGARAELESAGRRTPLAVDPKNGRVVVIWRDEWLTQPTTLHFSAPPQRALPFFGRAPER</sequence>
<gene>
    <name evidence="2" type="ORF">ACFOW7_00295</name>
</gene>
<comment type="caution">
    <text evidence="2">The sequence shown here is derived from an EMBL/GenBank/DDBJ whole genome shotgun (WGS) entry which is preliminary data.</text>
</comment>
<protein>
    <submittedName>
        <fullName evidence="2">Uncharacterized protein</fullName>
    </submittedName>
</protein>
<keyword evidence="1" id="KW-0732">Signal</keyword>
<feature type="signal peptide" evidence="1">
    <location>
        <begin position="1"/>
        <end position="19"/>
    </location>
</feature>
<dbReference type="RefSeq" id="WP_378159782.1">
    <property type="nucleotide sequence ID" value="NZ_JBHSBU010000001.1"/>
</dbReference>
<keyword evidence="3" id="KW-1185">Reference proteome</keyword>